<organism evidence="1">
    <name type="scientific">Paraconexibacter sp. AEG42_29</name>
    <dbReference type="NCBI Taxonomy" id="2997339"/>
    <lineage>
        <taxon>Bacteria</taxon>
        <taxon>Bacillati</taxon>
        <taxon>Actinomycetota</taxon>
        <taxon>Thermoleophilia</taxon>
        <taxon>Solirubrobacterales</taxon>
        <taxon>Paraconexibacteraceae</taxon>
        <taxon>Paraconexibacter</taxon>
    </lineage>
</organism>
<accession>A0AAU7B2B4</accession>
<proteinExistence type="predicted"/>
<gene>
    <name evidence="1" type="ORF">DSM112329_05036</name>
</gene>
<protein>
    <submittedName>
        <fullName evidence="1">Uncharacterized protein</fullName>
    </submittedName>
</protein>
<dbReference type="RefSeq" id="WP_354699324.1">
    <property type="nucleotide sequence ID" value="NZ_CP114014.1"/>
</dbReference>
<dbReference type="AlphaFoldDB" id="A0AAU7B2B4"/>
<dbReference type="KEGG" id="parq:DSM112329_05036"/>
<name>A0AAU7B2B4_9ACTN</name>
<sequence length="157" mass="17974">MDEDGFQQTPAERAVARALIDESGVGKPLSRRAMQRERSVETYLRGSLMPRYMQRAAEIEQWTVVHAQALRAAYARLEEAHARDPEGLEAAWTQTVEGWNFSKVNLLIQQHNAWYPIERDLPMDPRTGDYVLVHGRSYRREELGPAWARTVLIVAGD</sequence>
<reference evidence="1" key="1">
    <citation type="submission" date="2022-12" db="EMBL/GenBank/DDBJ databases">
        <title>Paraconexibacter alkalitolerans sp. nov. and Baekduia alba sp. nov., isolated from soil and emended description of the genera Paraconexibacter (Chun et al., 2020) and Baekduia (An et al., 2020).</title>
        <authorList>
            <person name="Vieira S."/>
            <person name="Huber K.J."/>
            <person name="Geppert A."/>
            <person name="Wolf J."/>
            <person name="Neumann-Schaal M."/>
            <person name="Muesken M."/>
            <person name="Overmann J."/>
        </authorList>
    </citation>
    <scope>NUCLEOTIDE SEQUENCE</scope>
    <source>
        <strain evidence="1">AEG42_29</strain>
    </source>
</reference>
<evidence type="ECO:0000313" key="1">
    <source>
        <dbReference type="EMBL" id="XAY08140.1"/>
    </source>
</evidence>
<dbReference type="EMBL" id="CP114014">
    <property type="protein sequence ID" value="XAY08140.1"/>
    <property type="molecule type" value="Genomic_DNA"/>
</dbReference>